<gene>
    <name evidence="1" type="ORF">HPB50_010497</name>
</gene>
<dbReference type="EMBL" id="CM023484">
    <property type="protein sequence ID" value="KAH6932889.1"/>
    <property type="molecule type" value="Genomic_DNA"/>
</dbReference>
<reference evidence="1" key="1">
    <citation type="submission" date="2020-05" db="EMBL/GenBank/DDBJ databases">
        <title>Large-scale comparative analyses of tick genomes elucidate their genetic diversity and vector capacities.</title>
        <authorList>
            <person name="Jia N."/>
            <person name="Wang J."/>
            <person name="Shi W."/>
            <person name="Du L."/>
            <person name="Sun Y."/>
            <person name="Zhan W."/>
            <person name="Jiang J."/>
            <person name="Wang Q."/>
            <person name="Zhang B."/>
            <person name="Ji P."/>
            <person name="Sakyi L.B."/>
            <person name="Cui X."/>
            <person name="Yuan T."/>
            <person name="Jiang B."/>
            <person name="Yang W."/>
            <person name="Lam T.T.-Y."/>
            <person name="Chang Q."/>
            <person name="Ding S."/>
            <person name="Wang X."/>
            <person name="Zhu J."/>
            <person name="Ruan X."/>
            <person name="Zhao L."/>
            <person name="Wei J."/>
            <person name="Que T."/>
            <person name="Du C."/>
            <person name="Cheng J."/>
            <person name="Dai P."/>
            <person name="Han X."/>
            <person name="Huang E."/>
            <person name="Gao Y."/>
            <person name="Liu J."/>
            <person name="Shao H."/>
            <person name="Ye R."/>
            <person name="Li L."/>
            <person name="Wei W."/>
            <person name="Wang X."/>
            <person name="Wang C."/>
            <person name="Yang T."/>
            <person name="Huo Q."/>
            <person name="Li W."/>
            <person name="Guo W."/>
            <person name="Chen H."/>
            <person name="Zhou L."/>
            <person name="Ni X."/>
            <person name="Tian J."/>
            <person name="Zhou Y."/>
            <person name="Sheng Y."/>
            <person name="Liu T."/>
            <person name="Pan Y."/>
            <person name="Xia L."/>
            <person name="Li J."/>
            <person name="Zhao F."/>
            <person name="Cao W."/>
        </authorList>
    </citation>
    <scope>NUCLEOTIDE SEQUENCE</scope>
    <source>
        <strain evidence="1">Hyas-2018</strain>
    </source>
</reference>
<name>A0ACB7SJP8_HYAAI</name>
<sequence>MTGCSVPGCKNRAERGKPFYSVPIGKSASERRRRLRWLLRMGRDKPAPRGTRICEDHFTDDQFEDYHQSNGRRKLRPNAVPSIFPSKGQAQSENTAASSHVLPSHEMGQVDQYSSVLHHEQPLIHIAQDDASLCIDDPETASIATSDTNANPTICTLPTESATAINSGPSISASVESMTVPTIQSVAIAPMQQQTTILLQDTGAPTPTYTVTYLLPNHGAYRLASHVAVPVSTLSPTTVPKTEVVPCSSQPLTVSPLLPKKPPKTEREKELERRLDLERKKRRKAEMERDELRHSLKRLLADDQVRALEKGTMRGSSWSQETVNKALQLKAMCGGRVYDYVKTYVVPLPSQRTLQQLVEQMKAADREKGHLSDERECLSDEEESFYEEFTISEEEEA</sequence>
<accession>A0ACB7SJP8</accession>
<keyword evidence="2" id="KW-1185">Reference proteome</keyword>
<protein>
    <submittedName>
        <fullName evidence="1">Uncharacterized protein</fullName>
    </submittedName>
</protein>
<evidence type="ECO:0000313" key="2">
    <source>
        <dbReference type="Proteomes" id="UP000821845"/>
    </source>
</evidence>
<comment type="caution">
    <text evidence="1">The sequence shown here is derived from an EMBL/GenBank/DDBJ whole genome shotgun (WGS) entry which is preliminary data.</text>
</comment>
<evidence type="ECO:0000313" key="1">
    <source>
        <dbReference type="EMBL" id="KAH6932889.1"/>
    </source>
</evidence>
<organism evidence="1 2">
    <name type="scientific">Hyalomma asiaticum</name>
    <name type="common">Tick</name>
    <dbReference type="NCBI Taxonomy" id="266040"/>
    <lineage>
        <taxon>Eukaryota</taxon>
        <taxon>Metazoa</taxon>
        <taxon>Ecdysozoa</taxon>
        <taxon>Arthropoda</taxon>
        <taxon>Chelicerata</taxon>
        <taxon>Arachnida</taxon>
        <taxon>Acari</taxon>
        <taxon>Parasitiformes</taxon>
        <taxon>Ixodida</taxon>
        <taxon>Ixodoidea</taxon>
        <taxon>Ixodidae</taxon>
        <taxon>Hyalomminae</taxon>
        <taxon>Hyalomma</taxon>
    </lineage>
</organism>
<proteinExistence type="predicted"/>
<dbReference type="Proteomes" id="UP000821845">
    <property type="component" value="Chromosome 4"/>
</dbReference>